<keyword evidence="1" id="KW-0812">Transmembrane</keyword>
<organism evidence="2 3">
    <name type="scientific">Bifidobacterium asteroides</name>
    <dbReference type="NCBI Taxonomy" id="1684"/>
    <lineage>
        <taxon>Bacteria</taxon>
        <taxon>Bacillati</taxon>
        <taxon>Actinomycetota</taxon>
        <taxon>Actinomycetes</taxon>
        <taxon>Bifidobacteriales</taxon>
        <taxon>Bifidobacteriaceae</taxon>
        <taxon>Bifidobacterium</taxon>
    </lineage>
</organism>
<reference evidence="2 3" key="1">
    <citation type="submission" date="2017-10" db="EMBL/GenBank/DDBJ databases">
        <title>Bifidobacterium genomics.</title>
        <authorList>
            <person name="Lugli G.A."/>
            <person name="Milani C."/>
            <person name="Mancabelli L."/>
        </authorList>
    </citation>
    <scope>NUCLEOTIDE SEQUENCE [LARGE SCALE GENOMIC DNA]</scope>
    <source>
        <strain evidence="2 3">1460B</strain>
    </source>
</reference>
<dbReference type="Proteomes" id="UP000233731">
    <property type="component" value="Unassembled WGS sequence"/>
</dbReference>
<evidence type="ECO:0000313" key="2">
    <source>
        <dbReference type="EMBL" id="PKV09312.1"/>
    </source>
</evidence>
<feature type="transmembrane region" description="Helical" evidence="1">
    <location>
        <begin position="136"/>
        <end position="155"/>
    </location>
</feature>
<feature type="transmembrane region" description="Helical" evidence="1">
    <location>
        <begin position="54"/>
        <end position="72"/>
    </location>
</feature>
<evidence type="ECO:0000256" key="1">
    <source>
        <dbReference type="SAM" id="Phobius"/>
    </source>
</evidence>
<feature type="transmembrane region" description="Helical" evidence="1">
    <location>
        <begin position="104"/>
        <end position="124"/>
    </location>
</feature>
<dbReference type="EMBL" id="PCHJ01000015">
    <property type="protein sequence ID" value="PKV09312.1"/>
    <property type="molecule type" value="Genomic_DNA"/>
</dbReference>
<proteinExistence type="predicted"/>
<keyword evidence="1" id="KW-1133">Transmembrane helix</keyword>
<evidence type="ECO:0000313" key="3">
    <source>
        <dbReference type="Proteomes" id="UP000233731"/>
    </source>
</evidence>
<comment type="caution">
    <text evidence="2">The sequence shown here is derived from an EMBL/GenBank/DDBJ whole genome shotgun (WGS) entry which is preliminary data.</text>
</comment>
<dbReference type="Gene3D" id="1.20.120.1220">
    <property type="match status" value="1"/>
</dbReference>
<keyword evidence="1" id="KW-0472">Membrane</keyword>
<gene>
    <name evidence="2" type="ORF">CQR44_0845</name>
</gene>
<evidence type="ECO:0008006" key="4">
    <source>
        <dbReference type="Google" id="ProtNLM"/>
    </source>
</evidence>
<dbReference type="RefSeq" id="WP_101432444.1">
    <property type="nucleotide sequence ID" value="NZ_PCHJ01000015.1"/>
</dbReference>
<feature type="transmembrane region" description="Helical" evidence="1">
    <location>
        <begin position="6"/>
        <end position="22"/>
    </location>
</feature>
<sequence>MVYLIPAPGLLTALLLALIDIRTRRVPRLLVLLGLVLQTVTLLVFSLIRAQPMLLVQCLLLTLASAGLQLLLALIRPGALGLGDVTATGLVALSLSVLGWTTILVWWVMMGLLGLIALALAWLVRRRNEPARPNNPLSLAYVPVILAAAAVALVIDAI</sequence>
<dbReference type="AlphaFoldDB" id="A0A2N3R9X2"/>
<name>A0A2N3R9X2_9BIFI</name>
<feature type="transmembrane region" description="Helical" evidence="1">
    <location>
        <begin position="29"/>
        <end position="48"/>
    </location>
</feature>
<accession>A0A2N3R9X2</accession>
<protein>
    <recommendedName>
        <fullName evidence="4">Peptidase A24</fullName>
    </recommendedName>
</protein>